<name>A0A841PUT6_9BACI</name>
<dbReference type="GO" id="GO:0006265">
    <property type="term" value="P:DNA topological change"/>
    <property type="evidence" value="ECO:0007669"/>
    <property type="project" value="InterPro"/>
</dbReference>
<dbReference type="Pfam" id="PF08378">
    <property type="entry name" value="NERD"/>
    <property type="match status" value="1"/>
</dbReference>
<feature type="domain" description="NERD" evidence="2">
    <location>
        <begin position="24"/>
        <end position="141"/>
    </location>
</feature>
<dbReference type="SUPFAM" id="SSF57783">
    <property type="entry name" value="Zinc beta-ribbon"/>
    <property type="match status" value="1"/>
</dbReference>
<dbReference type="InterPro" id="IPR011528">
    <property type="entry name" value="NERD"/>
</dbReference>
<dbReference type="GO" id="GO:0003916">
    <property type="term" value="F:DNA topoisomerase activity"/>
    <property type="evidence" value="ECO:0007669"/>
    <property type="project" value="InterPro"/>
</dbReference>
<keyword evidence="1" id="KW-0472">Membrane</keyword>
<evidence type="ECO:0000313" key="3">
    <source>
        <dbReference type="EMBL" id="MBB6452570.1"/>
    </source>
</evidence>
<gene>
    <name evidence="3" type="ORF">HNQ94_001015</name>
</gene>
<sequence length="252" mass="29100">MFEYYLFLSIVIVIGIIFGLPTVKGRIGEAKVSFLLKRLDPEEYTVVNDLLIKTADNKTAQIDHVVISRYGIFVIETKNYKGWIFGSERSKYWTQTIYKSKEKFFNPIWQNYGHIKAIENALSNTYTGPYYSFIVFSSKSTLKKLDIQSDNVEVMYTLHLLKTIKKYNQPIMNTQQVKSILAKLINLNIDDKKEMKNHVKEIRETGKRVKDSVKANVCPKCGGSLVKRKGKYGFFTGCTNFPKCRFIVKKAN</sequence>
<keyword evidence="1" id="KW-0812">Transmembrane</keyword>
<dbReference type="Pfam" id="PF01396">
    <property type="entry name" value="Zn_ribbon_Top1"/>
    <property type="match status" value="1"/>
</dbReference>
<dbReference type="AlphaFoldDB" id="A0A841PUT6"/>
<dbReference type="RefSeq" id="WP_174494783.1">
    <property type="nucleotide sequence ID" value="NZ_CADDWK010000002.1"/>
</dbReference>
<protein>
    <recommendedName>
        <fullName evidence="2">NERD domain-containing protein</fullName>
    </recommendedName>
</protein>
<organism evidence="3 4">
    <name type="scientific">Salirhabdus euzebyi</name>
    <dbReference type="NCBI Taxonomy" id="394506"/>
    <lineage>
        <taxon>Bacteria</taxon>
        <taxon>Bacillati</taxon>
        <taxon>Bacillota</taxon>
        <taxon>Bacilli</taxon>
        <taxon>Bacillales</taxon>
        <taxon>Bacillaceae</taxon>
        <taxon>Salirhabdus</taxon>
    </lineage>
</organism>
<keyword evidence="1" id="KW-1133">Transmembrane helix</keyword>
<keyword evidence="4" id="KW-1185">Reference proteome</keyword>
<dbReference type="Proteomes" id="UP000581688">
    <property type="component" value="Unassembled WGS sequence"/>
</dbReference>
<evidence type="ECO:0000259" key="2">
    <source>
        <dbReference type="PROSITE" id="PS50965"/>
    </source>
</evidence>
<dbReference type="GO" id="GO:0005694">
    <property type="term" value="C:chromosome"/>
    <property type="evidence" value="ECO:0007669"/>
    <property type="project" value="InterPro"/>
</dbReference>
<evidence type="ECO:0000256" key="1">
    <source>
        <dbReference type="SAM" id="Phobius"/>
    </source>
</evidence>
<dbReference type="EMBL" id="JACHGH010000002">
    <property type="protein sequence ID" value="MBB6452570.1"/>
    <property type="molecule type" value="Genomic_DNA"/>
</dbReference>
<dbReference type="PROSITE" id="PS50965">
    <property type="entry name" value="NERD"/>
    <property type="match status" value="1"/>
</dbReference>
<reference evidence="3 4" key="1">
    <citation type="submission" date="2020-08" db="EMBL/GenBank/DDBJ databases">
        <title>Genomic Encyclopedia of Type Strains, Phase IV (KMG-IV): sequencing the most valuable type-strain genomes for metagenomic binning, comparative biology and taxonomic classification.</title>
        <authorList>
            <person name="Goeker M."/>
        </authorList>
    </citation>
    <scope>NUCLEOTIDE SEQUENCE [LARGE SCALE GENOMIC DNA]</scope>
    <source>
        <strain evidence="3 4">DSM 19612</strain>
    </source>
</reference>
<dbReference type="Gene3D" id="3.30.65.10">
    <property type="entry name" value="Bacterial Topoisomerase I, domain 1"/>
    <property type="match status" value="1"/>
</dbReference>
<accession>A0A841PUT6</accession>
<dbReference type="InterPro" id="IPR013498">
    <property type="entry name" value="Topo_IA_Znf"/>
</dbReference>
<proteinExistence type="predicted"/>
<feature type="transmembrane region" description="Helical" evidence="1">
    <location>
        <begin position="6"/>
        <end position="23"/>
    </location>
</feature>
<dbReference type="GO" id="GO:0003677">
    <property type="term" value="F:DNA binding"/>
    <property type="evidence" value="ECO:0007669"/>
    <property type="project" value="InterPro"/>
</dbReference>
<evidence type="ECO:0000313" key="4">
    <source>
        <dbReference type="Proteomes" id="UP000581688"/>
    </source>
</evidence>
<comment type="caution">
    <text evidence="3">The sequence shown here is derived from an EMBL/GenBank/DDBJ whole genome shotgun (WGS) entry which is preliminary data.</text>
</comment>